<dbReference type="Pfam" id="PF18998">
    <property type="entry name" value="Flg_new_2"/>
    <property type="match status" value="1"/>
</dbReference>
<organism evidence="2 3">
    <name type="scientific">Mesotoga infera</name>
    <dbReference type="NCBI Taxonomy" id="1236046"/>
    <lineage>
        <taxon>Bacteria</taxon>
        <taxon>Thermotogati</taxon>
        <taxon>Thermotogota</taxon>
        <taxon>Thermotogae</taxon>
        <taxon>Kosmotogales</taxon>
        <taxon>Kosmotogaceae</taxon>
        <taxon>Mesotoga</taxon>
    </lineage>
</organism>
<dbReference type="InterPro" id="IPR003961">
    <property type="entry name" value="FN3_dom"/>
</dbReference>
<evidence type="ECO:0000259" key="1">
    <source>
        <dbReference type="PROSITE" id="PS50853"/>
    </source>
</evidence>
<accession>A0A3D3TLF9</accession>
<evidence type="ECO:0000313" key="3">
    <source>
        <dbReference type="Proteomes" id="UP000264215"/>
    </source>
</evidence>
<protein>
    <recommendedName>
        <fullName evidence="1">Fibronectin type-III domain-containing protein</fullName>
    </recommendedName>
</protein>
<comment type="caution">
    <text evidence="2">The sequence shown here is derived from an EMBL/GenBank/DDBJ whole genome shotgun (WGS) entry which is preliminary data.</text>
</comment>
<proteinExistence type="predicted"/>
<evidence type="ECO:0000313" key="2">
    <source>
        <dbReference type="EMBL" id="HCO69303.1"/>
    </source>
</evidence>
<dbReference type="PROSITE" id="PS50853">
    <property type="entry name" value="FN3"/>
    <property type="match status" value="1"/>
</dbReference>
<dbReference type="Pfam" id="PF17963">
    <property type="entry name" value="Big_9"/>
    <property type="match status" value="1"/>
</dbReference>
<sequence length="1298" mass="141620">MDTVLTLVTPGEVGGYRFSHWKVNGIADYNESLAMKLDSPVKIEAVYEQETLRTLRVETDPEGLKVTIDGKEVESPYVAEFEDGASRALGFVPQEKDLSNSVEGPDTRYSFKSWSDQDGSNPRNVVLKSDLSLKVLTITEFLVKYSTLPEGIATLKDMSWVEKGDTVSLEAPVVPGYEFTHWEVNGERADDKNLSLVVDSPKSVTAHYELNGYVLSVKTEPSGVEVKIDGVAKVSPTSVSGTHGSSVSVEIPGPQMKDVTDLVPGLDTRYTFSKWSDSNTSNPRTIVLEADKEVFANLETEYLVETGTYPEGIAEIPGAGWKPKGSSFSYESSDSIGYNFSHWEVNGERVDGRVIALETNSPMMIVAVYKSKEESTLEVLSDPAGLVFNLNSGTYSSPKSFVFEKGTSVQISFPALQEKDVDADLVGNDTRYIFSKWADGSTTNAKTFELGADTGLRAIYTTEFLVDVSSEFTEIDGSGWHKKGSTLNLAAPEVSGFRFAMWLVNGSAIEQNFIAVTIDSPKKIVAVYEKIEETNKTLRVSTTPEGLLIKLDNKQTVSPFEISAAEGTSHSFSVISPQEKDLSNLVTGTDVRYVFSSWNDGIISLNRTVKLDSDFSFTANMDKELKVETSTQPAGVVQISGSGWYYEGSSITLKASSVAGYNFMYWVINGVNAGDSSSLDYVVSEPLSVKAVYNSIPVVSFEDISITKGDTLRLTLTDYASDKDGDTLEYSLVSGPGSISDGTYTVDSSLISYGKHDISIRVSDGRGGSVTGMFTLTVIEENNAPTAPNTPFPVSGSVDQELSVTLSWECVDPDGDALVYDVYFGTSSSPANVASGISSNTWQTGELTEGATYYWRVVAKDTKGATSESQIWNFTTRNSVPADGVDKVGPVYSGNVLLVSNESTNAYSYENTGSLSESFLQTASVQEGLPLEAYAMNPILPEPDGLTLDMLVDSSGQFEIASVGSTSEFWVYNYKTNQTEKLTATLQYVGSQSEIWVENTDEITLTYAQQLGSEFDNVIYPLVTSYFYSPSDVDGNGRVKILCFDIKDNFETTGSYYAGYFSSGDLYNHSTSNKGEIFYIDTYPTMHYPKTNPIDVSRAFSTIAHEFQHMVNYNRNILVERGFSMPDWLNEGLSMAAEHLYTGVLTRRISYFNNSTRIRDGHSVLYWGDNGDTLSSYALSYIFLQYIRAQAGSDNVFKDILLSSDNSANTVTSALSKYGVNKSLGELLTDFRIALVLKNGSGPYGFRGDGDFNSVAVQFYSGGSKDLRGGSAVYKAINPSFTDPGNSGSSIQYVGICN</sequence>
<gene>
    <name evidence="2" type="ORF">DIT26_01750</name>
</gene>
<dbReference type="SUPFAM" id="SSF49265">
    <property type="entry name" value="Fibronectin type III"/>
    <property type="match status" value="1"/>
</dbReference>
<reference evidence="2 3" key="1">
    <citation type="journal article" date="2018" name="Nat. Biotechnol.">
        <title>A standardized bacterial taxonomy based on genome phylogeny substantially revises the tree of life.</title>
        <authorList>
            <person name="Parks D.H."/>
            <person name="Chuvochina M."/>
            <person name="Waite D.W."/>
            <person name="Rinke C."/>
            <person name="Skarshewski A."/>
            <person name="Chaumeil P.A."/>
            <person name="Hugenholtz P."/>
        </authorList>
    </citation>
    <scope>NUCLEOTIDE SEQUENCE [LARGE SCALE GENOMIC DNA]</scope>
    <source>
        <strain evidence="2">UBA9905</strain>
    </source>
</reference>
<dbReference type="EMBL" id="DQBS01000043">
    <property type="protein sequence ID" value="HCO69303.1"/>
    <property type="molecule type" value="Genomic_DNA"/>
</dbReference>
<dbReference type="Proteomes" id="UP000264215">
    <property type="component" value="Unassembled WGS sequence"/>
</dbReference>
<feature type="domain" description="Fibronectin type-III" evidence="1">
    <location>
        <begin position="790"/>
        <end position="879"/>
    </location>
</feature>
<dbReference type="InterPro" id="IPR013783">
    <property type="entry name" value="Ig-like_fold"/>
</dbReference>
<dbReference type="InterPro" id="IPR044060">
    <property type="entry name" value="Bacterial_rp_domain"/>
</dbReference>
<dbReference type="Gene3D" id="2.60.40.10">
    <property type="entry name" value="Immunoglobulins"/>
    <property type="match status" value="2"/>
</dbReference>
<dbReference type="InterPro" id="IPR036116">
    <property type="entry name" value="FN3_sf"/>
</dbReference>
<name>A0A3D3TLF9_9BACT</name>